<gene>
    <name evidence="9" type="ORF">JJQ90_06945</name>
</gene>
<evidence type="ECO:0000313" key="10">
    <source>
        <dbReference type="Proteomes" id="UP000689967"/>
    </source>
</evidence>
<evidence type="ECO:0000256" key="6">
    <source>
        <dbReference type="ARBA" id="ARBA00022989"/>
    </source>
</evidence>
<feature type="transmembrane region" description="Helical" evidence="8">
    <location>
        <begin position="54"/>
        <end position="73"/>
    </location>
</feature>
<evidence type="ECO:0000256" key="2">
    <source>
        <dbReference type="ARBA" id="ARBA00010735"/>
    </source>
</evidence>
<protein>
    <submittedName>
        <fullName evidence="9">AzlC family ABC transporter permease</fullName>
    </submittedName>
</protein>
<comment type="caution">
    <text evidence="9">The sequence shown here is derived from an EMBL/GenBank/DDBJ whole genome shotgun (WGS) entry which is preliminary data.</text>
</comment>
<evidence type="ECO:0000256" key="8">
    <source>
        <dbReference type="SAM" id="Phobius"/>
    </source>
</evidence>
<dbReference type="InterPro" id="IPR011606">
    <property type="entry name" value="Brnchd-chn_aa_trnsp_permease"/>
</dbReference>
<dbReference type="RefSeq" id="WP_216873842.1">
    <property type="nucleotide sequence ID" value="NZ_JAERQM010000002.1"/>
</dbReference>
<keyword evidence="3" id="KW-0813">Transport</keyword>
<evidence type="ECO:0000313" key="9">
    <source>
        <dbReference type="EMBL" id="MBU8543436.1"/>
    </source>
</evidence>
<feature type="transmembrane region" description="Helical" evidence="8">
    <location>
        <begin position="21"/>
        <end position="42"/>
    </location>
</feature>
<organism evidence="9 10">
    <name type="scientific">Falsiroseomonas oleicola</name>
    <dbReference type="NCBI Taxonomy" id="2801474"/>
    <lineage>
        <taxon>Bacteria</taxon>
        <taxon>Pseudomonadati</taxon>
        <taxon>Pseudomonadota</taxon>
        <taxon>Alphaproteobacteria</taxon>
        <taxon>Acetobacterales</taxon>
        <taxon>Roseomonadaceae</taxon>
        <taxon>Falsiroseomonas</taxon>
    </lineage>
</organism>
<comment type="similarity">
    <text evidence="2">Belongs to the AzlC family.</text>
</comment>
<dbReference type="Proteomes" id="UP000689967">
    <property type="component" value="Unassembled WGS sequence"/>
</dbReference>
<keyword evidence="7 8" id="KW-0472">Membrane</keyword>
<evidence type="ECO:0000256" key="5">
    <source>
        <dbReference type="ARBA" id="ARBA00022692"/>
    </source>
</evidence>
<evidence type="ECO:0000256" key="1">
    <source>
        <dbReference type="ARBA" id="ARBA00004651"/>
    </source>
</evidence>
<reference evidence="9 10" key="1">
    <citation type="submission" date="2021-01" db="EMBL/GenBank/DDBJ databases">
        <title>Roseomonas sp. nov, a bacterium isolated from an oil production mixture in Yumen Oilfield.</title>
        <authorList>
            <person name="Wu D."/>
        </authorList>
    </citation>
    <scope>NUCLEOTIDE SEQUENCE [LARGE SCALE GENOMIC DNA]</scope>
    <source>
        <strain evidence="9 10">ROY-5-3</strain>
    </source>
</reference>
<proteinExistence type="inferred from homology"/>
<accession>A0ABS6H441</accession>
<feature type="transmembrane region" description="Helical" evidence="8">
    <location>
        <begin position="80"/>
        <end position="104"/>
    </location>
</feature>
<dbReference type="PANTHER" id="PTHR34979">
    <property type="entry name" value="INNER MEMBRANE PROTEIN YGAZ"/>
    <property type="match status" value="1"/>
</dbReference>
<dbReference type="PANTHER" id="PTHR34979:SF1">
    <property type="entry name" value="INNER MEMBRANE PROTEIN YGAZ"/>
    <property type="match status" value="1"/>
</dbReference>
<feature type="transmembrane region" description="Helical" evidence="8">
    <location>
        <begin position="140"/>
        <end position="161"/>
    </location>
</feature>
<name>A0ABS6H441_9PROT</name>
<dbReference type="Pfam" id="PF03591">
    <property type="entry name" value="AzlC"/>
    <property type="match status" value="1"/>
</dbReference>
<evidence type="ECO:0000256" key="7">
    <source>
        <dbReference type="ARBA" id="ARBA00023136"/>
    </source>
</evidence>
<keyword evidence="5 8" id="KW-0812">Transmembrane</keyword>
<keyword evidence="6 8" id="KW-1133">Transmembrane helix</keyword>
<feature type="transmembrane region" description="Helical" evidence="8">
    <location>
        <begin position="221"/>
        <end position="237"/>
    </location>
</feature>
<keyword evidence="4" id="KW-1003">Cell membrane</keyword>
<evidence type="ECO:0000256" key="3">
    <source>
        <dbReference type="ARBA" id="ARBA00022448"/>
    </source>
</evidence>
<dbReference type="EMBL" id="JAERQM010000002">
    <property type="protein sequence ID" value="MBU8543436.1"/>
    <property type="molecule type" value="Genomic_DNA"/>
</dbReference>
<keyword evidence="10" id="KW-1185">Reference proteome</keyword>
<evidence type="ECO:0000256" key="4">
    <source>
        <dbReference type="ARBA" id="ARBA00022475"/>
    </source>
</evidence>
<sequence>MSGSSPRPNRVVFTRQGVWRGFVVSMPLWVGMLPFGIVIGLLSAAKGLSFAETMLMTTIVFAGAAQLVALELWTDPAPILAATIATLVVNIRMAPMGAALAPWLDKLRGWKLWGTLATLVDHSFALAIAEQRAGGRDAGYLLGIGLGIWISWVACVAMGHLGGGMLQVSPGHPLFFASIAAFLSILVPLWRGARLDLLPWLVAGLVAVAAHRAALPVPLPLLAGTFAGATLGAWLEIRGRAVRWK</sequence>
<comment type="subcellular location">
    <subcellularLocation>
        <location evidence="1">Cell membrane</location>
        <topology evidence="1">Multi-pass membrane protein</topology>
    </subcellularLocation>
</comment>
<feature type="transmembrane region" description="Helical" evidence="8">
    <location>
        <begin position="173"/>
        <end position="190"/>
    </location>
</feature>